<dbReference type="EMBL" id="AP021876">
    <property type="protein sequence ID" value="BBO81345.1"/>
    <property type="molecule type" value="Genomic_DNA"/>
</dbReference>
<dbReference type="InterPro" id="IPR043519">
    <property type="entry name" value="NT_sf"/>
</dbReference>
<dbReference type="Proteomes" id="UP000425960">
    <property type="component" value="Chromosome"/>
</dbReference>
<dbReference type="NCBIfam" id="NF047752">
    <property type="entry name" value="MntA_antitoxin"/>
    <property type="match status" value="1"/>
</dbReference>
<reference evidence="2 3" key="1">
    <citation type="submission" date="2019-11" db="EMBL/GenBank/DDBJ databases">
        <title>Comparative genomics of hydrocarbon-degrading Desulfosarcina strains.</title>
        <authorList>
            <person name="Watanabe M."/>
            <person name="Kojima H."/>
            <person name="Fukui M."/>
        </authorList>
    </citation>
    <scope>NUCLEOTIDE SEQUENCE [LARGE SCALE GENOMIC DNA]</scope>
    <source>
        <strain evidence="2 3">28bB2T</strain>
    </source>
</reference>
<dbReference type="AlphaFoldDB" id="A0A5K7ZLY6"/>
<accession>A0A5K7ZLY6</accession>
<evidence type="ECO:0000259" key="1">
    <source>
        <dbReference type="Pfam" id="PF18765"/>
    </source>
</evidence>
<evidence type="ECO:0000313" key="2">
    <source>
        <dbReference type="EMBL" id="BBO81345.1"/>
    </source>
</evidence>
<dbReference type="Pfam" id="PF18765">
    <property type="entry name" value="Polbeta"/>
    <property type="match status" value="1"/>
</dbReference>
<name>A0A5K7ZLY6_9BACT</name>
<dbReference type="PANTHER" id="PTHR43852">
    <property type="entry name" value="NUCLEOTIDYLTRANSFERASE"/>
    <property type="match status" value="1"/>
</dbReference>
<dbReference type="KEGG" id="dov:DSCO28_19110"/>
<dbReference type="SUPFAM" id="SSF81301">
    <property type="entry name" value="Nucleotidyltransferase"/>
    <property type="match status" value="1"/>
</dbReference>
<dbReference type="RefSeq" id="WP_155322078.1">
    <property type="nucleotide sequence ID" value="NZ_AP021876.1"/>
</dbReference>
<gene>
    <name evidence="2" type="ORF">DSCO28_19110</name>
</gene>
<dbReference type="CDD" id="cd05403">
    <property type="entry name" value="NT_KNTase_like"/>
    <property type="match status" value="1"/>
</dbReference>
<sequence length="134" mass="15583">MSDDLKNTIQKYFQHQKEVIAVYLFGSYASAKNRFFSDVDIGVILNHSVMQQSFALRNRFTVVLGRKLRQDIHITVLNTAGELLLKQVFQKGACVCVNHPDQLKYFKMTRYAMIAEFGYYLKMTQDGFCRALQR</sequence>
<organism evidence="2 3">
    <name type="scientific">Desulfosarcina ovata subsp. sediminis</name>
    <dbReference type="NCBI Taxonomy" id="885957"/>
    <lineage>
        <taxon>Bacteria</taxon>
        <taxon>Pseudomonadati</taxon>
        <taxon>Thermodesulfobacteriota</taxon>
        <taxon>Desulfobacteria</taxon>
        <taxon>Desulfobacterales</taxon>
        <taxon>Desulfosarcinaceae</taxon>
        <taxon>Desulfosarcina</taxon>
    </lineage>
</organism>
<protein>
    <recommendedName>
        <fullName evidence="1">Polymerase beta nucleotidyltransferase domain-containing protein</fullName>
    </recommendedName>
</protein>
<dbReference type="Gene3D" id="3.30.460.10">
    <property type="entry name" value="Beta Polymerase, domain 2"/>
    <property type="match status" value="1"/>
</dbReference>
<feature type="domain" description="Polymerase beta nucleotidyltransferase" evidence="1">
    <location>
        <begin position="7"/>
        <end position="97"/>
    </location>
</feature>
<dbReference type="InterPro" id="IPR052930">
    <property type="entry name" value="TA_antitoxin_MntA"/>
</dbReference>
<proteinExistence type="predicted"/>
<dbReference type="InterPro" id="IPR041633">
    <property type="entry name" value="Polbeta"/>
</dbReference>
<dbReference type="PANTHER" id="PTHR43852:SF3">
    <property type="entry name" value="NUCLEOTIDYLTRANSFERASE"/>
    <property type="match status" value="1"/>
</dbReference>
<evidence type="ECO:0000313" key="3">
    <source>
        <dbReference type="Proteomes" id="UP000425960"/>
    </source>
</evidence>